<dbReference type="InterPro" id="IPR007627">
    <property type="entry name" value="RNA_pol_sigma70_r2"/>
</dbReference>
<comment type="similarity">
    <text evidence="1">Belongs to the sigma-70 factor family. ECF subfamily.</text>
</comment>
<dbReference type="Gene3D" id="1.10.10.10">
    <property type="entry name" value="Winged helix-like DNA-binding domain superfamily/Winged helix DNA-binding domain"/>
    <property type="match status" value="1"/>
</dbReference>
<dbReference type="Pfam" id="PF08281">
    <property type="entry name" value="Sigma70_r4_2"/>
    <property type="match status" value="1"/>
</dbReference>
<dbReference type="SUPFAM" id="SSF88946">
    <property type="entry name" value="Sigma2 domain of RNA polymerase sigma factors"/>
    <property type="match status" value="1"/>
</dbReference>
<dbReference type="AlphaFoldDB" id="A0A315ZN13"/>
<dbReference type="PANTHER" id="PTHR43133:SF60">
    <property type="entry name" value="RNA POLYMERASE SIGMA FACTOR SIGV"/>
    <property type="match status" value="1"/>
</dbReference>
<dbReference type="GO" id="GO:0006352">
    <property type="term" value="P:DNA-templated transcription initiation"/>
    <property type="evidence" value="ECO:0007669"/>
    <property type="project" value="InterPro"/>
</dbReference>
<evidence type="ECO:0000313" key="8">
    <source>
        <dbReference type="Proteomes" id="UP000254051"/>
    </source>
</evidence>
<dbReference type="GO" id="GO:0016987">
    <property type="term" value="F:sigma factor activity"/>
    <property type="evidence" value="ECO:0007669"/>
    <property type="project" value="UniProtKB-KW"/>
</dbReference>
<organism evidence="7 8">
    <name type="scientific">Faecalicatena contorta</name>
    <dbReference type="NCBI Taxonomy" id="39482"/>
    <lineage>
        <taxon>Bacteria</taxon>
        <taxon>Bacillati</taxon>
        <taxon>Bacillota</taxon>
        <taxon>Clostridia</taxon>
        <taxon>Lachnospirales</taxon>
        <taxon>Lachnospiraceae</taxon>
        <taxon>Faecalicatena</taxon>
    </lineage>
</organism>
<accession>A0A315ZN13</accession>
<evidence type="ECO:0000256" key="4">
    <source>
        <dbReference type="ARBA" id="ARBA00023163"/>
    </source>
</evidence>
<feature type="domain" description="RNA polymerase sigma factor 70 region 4 type 2" evidence="6">
    <location>
        <begin position="116"/>
        <end position="164"/>
    </location>
</feature>
<evidence type="ECO:0000259" key="6">
    <source>
        <dbReference type="Pfam" id="PF08281"/>
    </source>
</evidence>
<dbReference type="InterPro" id="IPR014284">
    <property type="entry name" value="RNA_pol_sigma-70_dom"/>
</dbReference>
<reference evidence="8" key="1">
    <citation type="submission" date="2017-07" db="EMBL/GenBank/DDBJ databases">
        <authorList>
            <person name="Varghese N."/>
            <person name="Submissions S."/>
        </authorList>
    </citation>
    <scope>NUCLEOTIDE SEQUENCE [LARGE SCALE GENOMIC DNA]</scope>
    <source>
        <strain evidence="8">NLAE-zl-C134</strain>
    </source>
</reference>
<keyword evidence="2" id="KW-0805">Transcription regulation</keyword>
<dbReference type="Gene3D" id="1.10.1740.10">
    <property type="match status" value="1"/>
</dbReference>
<feature type="domain" description="RNA polymerase sigma-70 region 2" evidence="5">
    <location>
        <begin position="13"/>
        <end position="82"/>
    </location>
</feature>
<dbReference type="SUPFAM" id="SSF88659">
    <property type="entry name" value="Sigma3 and sigma4 domains of RNA polymerase sigma factors"/>
    <property type="match status" value="1"/>
</dbReference>
<dbReference type="InterPro" id="IPR013249">
    <property type="entry name" value="RNA_pol_sigma70_r4_t2"/>
</dbReference>
<dbReference type="Pfam" id="PF04542">
    <property type="entry name" value="Sigma70_r2"/>
    <property type="match status" value="1"/>
</dbReference>
<gene>
    <name evidence="7" type="ORF">SAMN05216529_12543</name>
</gene>
<evidence type="ECO:0000256" key="1">
    <source>
        <dbReference type="ARBA" id="ARBA00010641"/>
    </source>
</evidence>
<dbReference type="EMBL" id="UHJJ01000025">
    <property type="protein sequence ID" value="SUQ16289.1"/>
    <property type="molecule type" value="Genomic_DNA"/>
</dbReference>
<dbReference type="GO" id="GO:0003677">
    <property type="term" value="F:DNA binding"/>
    <property type="evidence" value="ECO:0007669"/>
    <property type="project" value="InterPro"/>
</dbReference>
<evidence type="ECO:0000259" key="5">
    <source>
        <dbReference type="Pfam" id="PF04542"/>
    </source>
</evidence>
<proteinExistence type="inferred from homology"/>
<dbReference type="InterPro" id="IPR013325">
    <property type="entry name" value="RNA_pol_sigma_r2"/>
</dbReference>
<keyword evidence="4" id="KW-0804">Transcription</keyword>
<evidence type="ECO:0000256" key="3">
    <source>
        <dbReference type="ARBA" id="ARBA00023082"/>
    </source>
</evidence>
<evidence type="ECO:0000256" key="2">
    <source>
        <dbReference type="ARBA" id="ARBA00023015"/>
    </source>
</evidence>
<dbReference type="CDD" id="cd06171">
    <property type="entry name" value="Sigma70_r4"/>
    <property type="match status" value="1"/>
</dbReference>
<dbReference type="Proteomes" id="UP000254051">
    <property type="component" value="Unassembled WGS sequence"/>
</dbReference>
<dbReference type="NCBIfam" id="TIGR02937">
    <property type="entry name" value="sigma70-ECF"/>
    <property type="match status" value="1"/>
</dbReference>
<keyword evidence="8" id="KW-1185">Reference proteome</keyword>
<keyword evidence="3" id="KW-0731">Sigma factor</keyword>
<evidence type="ECO:0000313" key="7">
    <source>
        <dbReference type="EMBL" id="SUQ16289.1"/>
    </source>
</evidence>
<dbReference type="PANTHER" id="PTHR43133">
    <property type="entry name" value="RNA POLYMERASE ECF-TYPE SIGMA FACTO"/>
    <property type="match status" value="1"/>
</dbReference>
<dbReference type="InterPro" id="IPR013324">
    <property type="entry name" value="RNA_pol_sigma_r3/r4-like"/>
</dbReference>
<name>A0A315ZN13_9FIRM</name>
<sequence>MGEMTNERILEKLYDTYAGAVYKIAYSILQDKGQAEDLVHDTFIKLIPRLQTLTEINSDRTKSHIGVIIKNAAIDQYRKNKRERKNCTIGLDEDIQGSRVTAMTTIISAEDRVFLKHLLGKLDNKQREIIKLHCFYGLNYKEIADVLGISETAAGKRFERAKAKVKSIAKIKEDTF</sequence>
<dbReference type="InterPro" id="IPR036388">
    <property type="entry name" value="WH-like_DNA-bd_sf"/>
</dbReference>
<protein>
    <submittedName>
        <fullName evidence="7">RNA polymerase sigma-70 factor, ECF subfamily</fullName>
    </submittedName>
</protein>
<dbReference type="InterPro" id="IPR039425">
    <property type="entry name" value="RNA_pol_sigma-70-like"/>
</dbReference>